<organism evidence="2 3">
    <name type="scientific">Candidatus Enterococcus moelleringii</name>
    <dbReference type="NCBI Taxonomy" id="2815325"/>
    <lineage>
        <taxon>Bacteria</taxon>
        <taxon>Bacillati</taxon>
        <taxon>Bacillota</taxon>
        <taxon>Bacilli</taxon>
        <taxon>Lactobacillales</taxon>
        <taxon>Enterococcaceae</taxon>
        <taxon>Enterococcus</taxon>
    </lineage>
</organism>
<comment type="caution">
    <text evidence="2">The sequence shown here is derived from an EMBL/GenBank/DDBJ whole genome shotgun (WGS) entry which is preliminary data.</text>
</comment>
<sequence length="166" mass="18479">MKIKMKTIRKIIYTQFRVFITFSIVNKCSRLISELDYLSELSVIDNMLGILPFTLLSCVCVLLLVLVWRKHQKFRKSTVVIALVAVLGGILLIPAVDGSFYPAPPVVEEDPVPLDLSSYAPFSEATKLASLEEPSMLTIDSDLPRLDGEPALYPLYAAVAQAIYDE</sequence>
<dbReference type="RefSeq" id="WP_207674051.1">
    <property type="nucleotide sequence ID" value="NZ_JAFREM010000019.1"/>
</dbReference>
<keyword evidence="3" id="KW-1185">Reference proteome</keyword>
<gene>
    <name evidence="2" type="ORF">JZO70_13180</name>
</gene>
<keyword evidence="1" id="KW-0812">Transmembrane</keyword>
<reference evidence="2 3" key="1">
    <citation type="submission" date="2021-03" db="EMBL/GenBank/DDBJ databases">
        <title>Enterococcal diversity collection.</title>
        <authorList>
            <person name="Gilmore M.S."/>
            <person name="Schwartzman J."/>
            <person name="Van Tyne D."/>
            <person name="Martin M."/>
            <person name="Earl A.M."/>
            <person name="Manson A.L."/>
            <person name="Straub T."/>
            <person name="Salamzade R."/>
            <person name="Saavedra J."/>
            <person name="Lebreton F."/>
            <person name="Prichula J."/>
            <person name="Schaufler K."/>
            <person name="Gaca A."/>
            <person name="Sgardioli B."/>
            <person name="Wagenaar J."/>
            <person name="Strong T."/>
        </authorList>
    </citation>
    <scope>NUCLEOTIDE SEQUENCE [LARGE SCALE GENOMIC DNA]</scope>
    <source>
        <strain evidence="2 3">669A</strain>
    </source>
</reference>
<feature type="transmembrane region" description="Helical" evidence="1">
    <location>
        <begin position="46"/>
        <end position="67"/>
    </location>
</feature>
<feature type="transmembrane region" description="Helical" evidence="1">
    <location>
        <begin position="79"/>
        <end position="96"/>
    </location>
</feature>
<evidence type="ECO:0000256" key="1">
    <source>
        <dbReference type="SAM" id="Phobius"/>
    </source>
</evidence>
<name>A0ABS3LBV7_9ENTE</name>
<dbReference type="Proteomes" id="UP000664601">
    <property type="component" value="Unassembled WGS sequence"/>
</dbReference>
<proteinExistence type="predicted"/>
<evidence type="ECO:0000313" key="2">
    <source>
        <dbReference type="EMBL" id="MBO1307123.1"/>
    </source>
</evidence>
<protein>
    <submittedName>
        <fullName evidence="2">Uncharacterized protein</fullName>
    </submittedName>
</protein>
<dbReference type="EMBL" id="JAFREM010000019">
    <property type="protein sequence ID" value="MBO1307123.1"/>
    <property type="molecule type" value="Genomic_DNA"/>
</dbReference>
<evidence type="ECO:0000313" key="3">
    <source>
        <dbReference type="Proteomes" id="UP000664601"/>
    </source>
</evidence>
<accession>A0ABS3LBV7</accession>
<keyword evidence="1" id="KW-0472">Membrane</keyword>
<keyword evidence="1" id="KW-1133">Transmembrane helix</keyword>